<evidence type="ECO:0000256" key="2">
    <source>
        <dbReference type="ARBA" id="ARBA00022475"/>
    </source>
</evidence>
<keyword evidence="4 8" id="KW-0812">Transmembrane</keyword>
<evidence type="ECO:0000256" key="7">
    <source>
        <dbReference type="ARBA" id="ARBA00023315"/>
    </source>
</evidence>
<keyword evidence="7" id="KW-0012">Acyltransferase</keyword>
<organism evidence="10 11">
    <name type="scientific">Deinococcus roseus</name>
    <dbReference type="NCBI Taxonomy" id="392414"/>
    <lineage>
        <taxon>Bacteria</taxon>
        <taxon>Thermotogati</taxon>
        <taxon>Deinococcota</taxon>
        <taxon>Deinococci</taxon>
        <taxon>Deinococcales</taxon>
        <taxon>Deinococcaceae</taxon>
        <taxon>Deinococcus</taxon>
    </lineage>
</organism>
<gene>
    <name evidence="10" type="primary">lnt</name>
    <name evidence="10" type="ORF">GCM10008938_33190</name>
</gene>
<keyword evidence="11" id="KW-1185">Reference proteome</keyword>
<evidence type="ECO:0000256" key="6">
    <source>
        <dbReference type="ARBA" id="ARBA00023136"/>
    </source>
</evidence>
<dbReference type="Proteomes" id="UP000632222">
    <property type="component" value="Unassembled WGS sequence"/>
</dbReference>
<evidence type="ECO:0000256" key="4">
    <source>
        <dbReference type="ARBA" id="ARBA00022692"/>
    </source>
</evidence>
<dbReference type="SUPFAM" id="SSF56317">
    <property type="entry name" value="Carbon-nitrogen hydrolase"/>
    <property type="match status" value="1"/>
</dbReference>
<protein>
    <submittedName>
        <fullName evidence="10">Apolipoprotein N-acyltransferase</fullName>
    </submittedName>
</protein>
<name>A0ABQ2D372_9DEIO</name>
<dbReference type="Gene3D" id="3.60.110.10">
    <property type="entry name" value="Carbon-nitrogen hydrolase"/>
    <property type="match status" value="1"/>
</dbReference>
<evidence type="ECO:0000313" key="11">
    <source>
        <dbReference type="Proteomes" id="UP000632222"/>
    </source>
</evidence>
<keyword evidence="5 8" id="KW-1133">Transmembrane helix</keyword>
<keyword evidence="2" id="KW-1003">Cell membrane</keyword>
<feature type="transmembrane region" description="Helical" evidence="8">
    <location>
        <begin position="81"/>
        <end position="102"/>
    </location>
</feature>
<dbReference type="InterPro" id="IPR004563">
    <property type="entry name" value="Apolipo_AcylTrfase"/>
</dbReference>
<dbReference type="Pfam" id="PF00795">
    <property type="entry name" value="CN_hydrolase"/>
    <property type="match status" value="1"/>
</dbReference>
<feature type="transmembrane region" description="Helical" evidence="8">
    <location>
        <begin position="438"/>
        <end position="460"/>
    </location>
</feature>
<feature type="transmembrane region" description="Helical" evidence="8">
    <location>
        <begin position="152"/>
        <end position="170"/>
    </location>
</feature>
<keyword evidence="3" id="KW-0808">Transferase</keyword>
<keyword evidence="6 8" id="KW-0472">Membrane</keyword>
<feature type="transmembrane region" description="Helical" evidence="8">
    <location>
        <begin position="52"/>
        <end position="75"/>
    </location>
</feature>
<evidence type="ECO:0000256" key="5">
    <source>
        <dbReference type="ARBA" id="ARBA00022989"/>
    </source>
</evidence>
<accession>A0ABQ2D372</accession>
<dbReference type="EMBL" id="BMOD01000014">
    <property type="protein sequence ID" value="GGJ44319.1"/>
    <property type="molecule type" value="Genomic_DNA"/>
</dbReference>
<feature type="transmembrane region" description="Helical" evidence="8">
    <location>
        <begin position="114"/>
        <end position="132"/>
    </location>
</feature>
<dbReference type="PROSITE" id="PS50263">
    <property type="entry name" value="CN_HYDROLASE"/>
    <property type="match status" value="1"/>
</dbReference>
<sequence>MARLSERSDVRLLITGMCAGGAVLAYSLPSLFWLGFFALLGFLWLLSRCRTFWWYLLILLVHYAVLTVHSMWGFFLDGTFTPLQSVGVVLLAVLYSAVLAGVLHFTRTLHRNQLVLITSLLYLGELLSELSLSGNYRLPYSLGYLLLDTPLSALYALIGVKASVVAVGFLQQLVQKRHWSAAGVSLAVVATMVTVVNFHLHAPGQKSPVTFTLLQTGLSIPLFQDYTAENAKAQYQALKGLMQETGQSVLLLPETSIPDPVYYRLMQPELQQVLADRTALLGAVYSGPEGVTNAIIKYQGGETQPVYHKRILVPFTETHWLYPGPALPVQNIKGVKLGMAVCMEGVLSEPLREQVQAGAELLFVATNTQARIAYAYQQIGLRARALELRRQIMVASLPGESTWINEKGQVLASAGWHHPQALQLQPHLNQGLTPFARFGQWMALFIVLLGLLMVGFEGYTPSTLSNRAFRKVRE</sequence>
<dbReference type="PANTHER" id="PTHR38686:SF1">
    <property type="entry name" value="APOLIPOPROTEIN N-ACYLTRANSFERASE"/>
    <property type="match status" value="1"/>
</dbReference>
<feature type="transmembrane region" description="Helical" evidence="8">
    <location>
        <begin position="12"/>
        <end position="45"/>
    </location>
</feature>
<evidence type="ECO:0000256" key="8">
    <source>
        <dbReference type="SAM" id="Phobius"/>
    </source>
</evidence>
<evidence type="ECO:0000313" key="10">
    <source>
        <dbReference type="EMBL" id="GGJ44319.1"/>
    </source>
</evidence>
<evidence type="ECO:0000256" key="1">
    <source>
        <dbReference type="ARBA" id="ARBA00004651"/>
    </source>
</evidence>
<feature type="transmembrane region" description="Helical" evidence="8">
    <location>
        <begin position="182"/>
        <end position="200"/>
    </location>
</feature>
<dbReference type="InterPro" id="IPR003010">
    <property type="entry name" value="C-N_Hydrolase"/>
</dbReference>
<evidence type="ECO:0000259" key="9">
    <source>
        <dbReference type="PROSITE" id="PS50263"/>
    </source>
</evidence>
<dbReference type="PANTHER" id="PTHR38686">
    <property type="entry name" value="APOLIPOPROTEIN N-ACYLTRANSFERASE"/>
    <property type="match status" value="1"/>
</dbReference>
<proteinExistence type="predicted"/>
<dbReference type="RefSeq" id="WP_189004379.1">
    <property type="nucleotide sequence ID" value="NZ_BMOD01000014.1"/>
</dbReference>
<comment type="subcellular location">
    <subcellularLocation>
        <location evidence="1">Cell membrane</location>
        <topology evidence="1">Multi-pass membrane protein</topology>
    </subcellularLocation>
</comment>
<feature type="domain" description="CN hydrolase" evidence="9">
    <location>
        <begin position="214"/>
        <end position="428"/>
    </location>
</feature>
<dbReference type="InterPro" id="IPR036526">
    <property type="entry name" value="C-N_Hydrolase_sf"/>
</dbReference>
<comment type="caution">
    <text evidence="10">The sequence shown here is derived from an EMBL/GenBank/DDBJ whole genome shotgun (WGS) entry which is preliminary data.</text>
</comment>
<evidence type="ECO:0000256" key="3">
    <source>
        <dbReference type="ARBA" id="ARBA00022679"/>
    </source>
</evidence>
<reference evidence="11" key="1">
    <citation type="journal article" date="2019" name="Int. J. Syst. Evol. Microbiol.">
        <title>The Global Catalogue of Microorganisms (GCM) 10K type strain sequencing project: providing services to taxonomists for standard genome sequencing and annotation.</title>
        <authorList>
            <consortium name="The Broad Institute Genomics Platform"/>
            <consortium name="The Broad Institute Genome Sequencing Center for Infectious Disease"/>
            <person name="Wu L."/>
            <person name="Ma J."/>
        </authorList>
    </citation>
    <scope>NUCLEOTIDE SEQUENCE [LARGE SCALE GENOMIC DNA]</scope>
    <source>
        <strain evidence="11">JCM 14370</strain>
    </source>
</reference>